<sequence length="123" mass="13907">MYPGLIRQVQKCHRLHCTSQDGNCSGLCSNRRFRVGHLPDELQPLLNWFEELHGSSKSSRLWKTSTSVFSGDVVDASPACQWRQSHQQLRGSCSPQVENRIANGTSDHLEMICVCVTYDEIKS</sequence>
<protein>
    <submittedName>
        <fullName evidence="1">Uncharacterized protein</fullName>
    </submittedName>
</protein>
<dbReference type="Proteomes" id="UP000054843">
    <property type="component" value="Unassembled WGS sequence"/>
</dbReference>
<dbReference type="AlphaFoldDB" id="A0A0V1MBD0"/>
<name>A0A0V1MBD0_9BILA</name>
<proteinExistence type="predicted"/>
<reference evidence="1 2" key="1">
    <citation type="submission" date="2015-01" db="EMBL/GenBank/DDBJ databases">
        <title>Evolution of Trichinella species and genotypes.</title>
        <authorList>
            <person name="Korhonen P.K."/>
            <person name="Edoardo P."/>
            <person name="Giuseppe L.R."/>
            <person name="Gasser R.B."/>
        </authorList>
    </citation>
    <scope>NUCLEOTIDE SEQUENCE [LARGE SCALE GENOMIC DNA]</scope>
    <source>
        <strain evidence="1">ISS1980</strain>
    </source>
</reference>
<accession>A0A0V1MBD0</accession>
<dbReference type="EMBL" id="JYDO01000147">
    <property type="protein sequence ID" value="KRZ69018.1"/>
    <property type="molecule type" value="Genomic_DNA"/>
</dbReference>
<evidence type="ECO:0000313" key="2">
    <source>
        <dbReference type="Proteomes" id="UP000054843"/>
    </source>
</evidence>
<keyword evidence="2" id="KW-1185">Reference proteome</keyword>
<gene>
    <name evidence="1" type="ORF">T10_1244</name>
</gene>
<organism evidence="1 2">
    <name type="scientific">Trichinella papuae</name>
    <dbReference type="NCBI Taxonomy" id="268474"/>
    <lineage>
        <taxon>Eukaryota</taxon>
        <taxon>Metazoa</taxon>
        <taxon>Ecdysozoa</taxon>
        <taxon>Nematoda</taxon>
        <taxon>Enoplea</taxon>
        <taxon>Dorylaimia</taxon>
        <taxon>Trichinellida</taxon>
        <taxon>Trichinellidae</taxon>
        <taxon>Trichinella</taxon>
    </lineage>
</organism>
<comment type="caution">
    <text evidence="1">The sequence shown here is derived from an EMBL/GenBank/DDBJ whole genome shotgun (WGS) entry which is preliminary data.</text>
</comment>
<evidence type="ECO:0000313" key="1">
    <source>
        <dbReference type="EMBL" id="KRZ69018.1"/>
    </source>
</evidence>